<reference evidence="2" key="1">
    <citation type="journal article" date="2019" name="Int. J. Syst. Evol. Microbiol.">
        <title>The Global Catalogue of Microorganisms (GCM) 10K type strain sequencing project: providing services to taxonomists for standard genome sequencing and annotation.</title>
        <authorList>
            <consortium name="The Broad Institute Genomics Platform"/>
            <consortium name="The Broad Institute Genome Sequencing Center for Infectious Disease"/>
            <person name="Wu L."/>
            <person name="Ma J."/>
        </authorList>
    </citation>
    <scope>NUCLEOTIDE SEQUENCE [LARGE SCALE GENOMIC DNA]</scope>
    <source>
        <strain evidence="2">KCTC 42087</strain>
    </source>
</reference>
<proteinExistence type="predicted"/>
<protein>
    <submittedName>
        <fullName evidence="1">Uncharacterized protein</fullName>
    </submittedName>
</protein>
<dbReference type="EMBL" id="JBHSON010000027">
    <property type="protein sequence ID" value="MFC5747998.1"/>
    <property type="molecule type" value="Genomic_DNA"/>
</dbReference>
<evidence type="ECO:0000313" key="1">
    <source>
        <dbReference type="EMBL" id="MFC5747998.1"/>
    </source>
</evidence>
<dbReference type="RefSeq" id="WP_378283631.1">
    <property type="nucleotide sequence ID" value="NZ_JBHSON010000027.1"/>
</dbReference>
<gene>
    <name evidence="1" type="ORF">ACFPZN_20400</name>
</gene>
<name>A0ABW1A2R2_9ACTN</name>
<organism evidence="1 2">
    <name type="scientific">Actinomadura rugatobispora</name>
    <dbReference type="NCBI Taxonomy" id="1994"/>
    <lineage>
        <taxon>Bacteria</taxon>
        <taxon>Bacillati</taxon>
        <taxon>Actinomycetota</taxon>
        <taxon>Actinomycetes</taxon>
        <taxon>Streptosporangiales</taxon>
        <taxon>Thermomonosporaceae</taxon>
        <taxon>Actinomadura</taxon>
    </lineage>
</organism>
<comment type="caution">
    <text evidence="1">The sequence shown here is derived from an EMBL/GenBank/DDBJ whole genome shotgun (WGS) entry which is preliminary data.</text>
</comment>
<sequence>MLAEYVAAPCGRGWSPDSVSQAIAVGAPASPVTIDALRAMVEVCGLTTAAGCGS</sequence>
<evidence type="ECO:0000313" key="2">
    <source>
        <dbReference type="Proteomes" id="UP001596074"/>
    </source>
</evidence>
<dbReference type="Proteomes" id="UP001596074">
    <property type="component" value="Unassembled WGS sequence"/>
</dbReference>
<accession>A0ABW1A2R2</accession>
<keyword evidence="2" id="KW-1185">Reference proteome</keyword>